<protein>
    <recommendedName>
        <fullName evidence="3">DUF4228 domain protein</fullName>
    </recommendedName>
</protein>
<keyword evidence="2" id="KW-1185">Reference proteome</keyword>
<dbReference type="InterPro" id="IPR025322">
    <property type="entry name" value="PADRE_dom"/>
</dbReference>
<evidence type="ECO:0000313" key="2">
    <source>
        <dbReference type="Proteomes" id="UP001054252"/>
    </source>
</evidence>
<comment type="caution">
    <text evidence="1">The sequence shown here is derived from an EMBL/GenBank/DDBJ whole genome shotgun (WGS) entry which is preliminary data.</text>
</comment>
<name>A0AAV5KAG0_9ROSI</name>
<evidence type="ECO:0008006" key="3">
    <source>
        <dbReference type="Google" id="ProtNLM"/>
    </source>
</evidence>
<sequence length="170" mass="19190">MGCKFSCHSSPKFKSHVIRVVHLNGSVQAFENPVPVSHVTGNDRSGDRFLCTPAQLVSNCCPKPLQPDTILKPGHVYFLLPFSIFQSDISHLDLASMAKRLNKKARCWTKSSRTTPLLDHYHLSDSVCKSPMRSPNRLSRAQPWKPILDTIREKSFTRRSESELQETADS</sequence>
<accession>A0AAV5KAG0</accession>
<gene>
    <name evidence="1" type="ORF">SLEP1_g30528</name>
</gene>
<dbReference type="EMBL" id="BPVZ01000055">
    <property type="protein sequence ID" value="GKV20395.1"/>
    <property type="molecule type" value="Genomic_DNA"/>
</dbReference>
<proteinExistence type="predicted"/>
<dbReference type="AlphaFoldDB" id="A0AAV5KAG0"/>
<dbReference type="Pfam" id="PF14009">
    <property type="entry name" value="PADRE"/>
    <property type="match status" value="1"/>
</dbReference>
<organism evidence="1 2">
    <name type="scientific">Rubroshorea leprosula</name>
    <dbReference type="NCBI Taxonomy" id="152421"/>
    <lineage>
        <taxon>Eukaryota</taxon>
        <taxon>Viridiplantae</taxon>
        <taxon>Streptophyta</taxon>
        <taxon>Embryophyta</taxon>
        <taxon>Tracheophyta</taxon>
        <taxon>Spermatophyta</taxon>
        <taxon>Magnoliopsida</taxon>
        <taxon>eudicotyledons</taxon>
        <taxon>Gunneridae</taxon>
        <taxon>Pentapetalae</taxon>
        <taxon>rosids</taxon>
        <taxon>malvids</taxon>
        <taxon>Malvales</taxon>
        <taxon>Dipterocarpaceae</taxon>
        <taxon>Rubroshorea</taxon>
    </lineage>
</organism>
<dbReference type="Proteomes" id="UP001054252">
    <property type="component" value="Unassembled WGS sequence"/>
</dbReference>
<evidence type="ECO:0000313" key="1">
    <source>
        <dbReference type="EMBL" id="GKV20395.1"/>
    </source>
</evidence>
<dbReference type="PANTHER" id="PTHR33052">
    <property type="entry name" value="DUF4228 DOMAIN PROTEIN-RELATED"/>
    <property type="match status" value="1"/>
</dbReference>
<reference evidence="1 2" key="1">
    <citation type="journal article" date="2021" name="Commun. Biol.">
        <title>The genome of Shorea leprosula (Dipterocarpaceae) highlights the ecological relevance of drought in aseasonal tropical rainforests.</title>
        <authorList>
            <person name="Ng K.K.S."/>
            <person name="Kobayashi M.J."/>
            <person name="Fawcett J.A."/>
            <person name="Hatakeyama M."/>
            <person name="Paape T."/>
            <person name="Ng C.H."/>
            <person name="Ang C.C."/>
            <person name="Tnah L.H."/>
            <person name="Lee C.T."/>
            <person name="Nishiyama T."/>
            <person name="Sese J."/>
            <person name="O'Brien M.J."/>
            <person name="Copetti D."/>
            <person name="Mohd Noor M.I."/>
            <person name="Ong R.C."/>
            <person name="Putra M."/>
            <person name="Sireger I.Z."/>
            <person name="Indrioko S."/>
            <person name="Kosugi Y."/>
            <person name="Izuno A."/>
            <person name="Isagi Y."/>
            <person name="Lee S.L."/>
            <person name="Shimizu K.K."/>
        </authorList>
    </citation>
    <scope>NUCLEOTIDE SEQUENCE [LARGE SCALE GENOMIC DNA]</scope>
    <source>
        <strain evidence="1">214</strain>
    </source>
</reference>